<dbReference type="AlphaFoldDB" id="A0A6V8N4A2"/>
<gene>
    <name evidence="1" type="ORF">GMLC_02860</name>
</gene>
<protein>
    <submittedName>
        <fullName evidence="1">Uncharacterized protein</fullName>
    </submittedName>
</protein>
<evidence type="ECO:0000313" key="2">
    <source>
        <dbReference type="Proteomes" id="UP000587586"/>
    </source>
</evidence>
<dbReference type="Proteomes" id="UP000587586">
    <property type="component" value="Unassembled WGS sequence"/>
</dbReference>
<name>A0A6V8N4A2_9BACT</name>
<accession>A0A6V8N4A2</accession>
<keyword evidence="2" id="KW-1185">Reference proteome</keyword>
<sequence>MGVQRRIKSNIVSIRMNEEEFSVFQTIMNARKTKASAVLREALTLFKEQWERSRRLETATEN</sequence>
<evidence type="ECO:0000313" key="1">
    <source>
        <dbReference type="EMBL" id="GFO66707.1"/>
    </source>
</evidence>
<proteinExistence type="predicted"/>
<organism evidence="1 2">
    <name type="scientific">Geomonas limicola</name>
    <dbReference type="NCBI Taxonomy" id="2740186"/>
    <lineage>
        <taxon>Bacteria</taxon>
        <taxon>Pseudomonadati</taxon>
        <taxon>Thermodesulfobacteriota</taxon>
        <taxon>Desulfuromonadia</taxon>
        <taxon>Geobacterales</taxon>
        <taxon>Geobacteraceae</taxon>
        <taxon>Geomonas</taxon>
    </lineage>
</organism>
<comment type="caution">
    <text evidence="1">The sequence shown here is derived from an EMBL/GenBank/DDBJ whole genome shotgun (WGS) entry which is preliminary data.</text>
</comment>
<dbReference type="RefSeq" id="WP_183359243.1">
    <property type="nucleotide sequence ID" value="NZ_BLXZ01000001.1"/>
</dbReference>
<dbReference type="EMBL" id="BLXZ01000001">
    <property type="protein sequence ID" value="GFO66707.1"/>
    <property type="molecule type" value="Genomic_DNA"/>
</dbReference>
<reference evidence="2" key="1">
    <citation type="submission" date="2020-06" db="EMBL/GenBank/DDBJ databases">
        <title>Draft genomic sequecing of Geomonas sp. Red745.</title>
        <authorList>
            <person name="Itoh H."/>
            <person name="Xu Z.X."/>
            <person name="Ushijima N."/>
            <person name="Masuda Y."/>
            <person name="Shiratori Y."/>
            <person name="Senoo K."/>
        </authorList>
    </citation>
    <scope>NUCLEOTIDE SEQUENCE [LARGE SCALE GENOMIC DNA]</scope>
    <source>
        <strain evidence="2">Red745</strain>
    </source>
</reference>